<reference evidence="2 3" key="3">
    <citation type="journal article" date="2014" name="J. Ind. Microbiol. Biotechnol.">
        <title>Genome mining of the Streptomyces avermitilis genome and development of genome-minimized hosts for heterologous expression of biosynthetic gene clusters.</title>
        <authorList>
            <person name="Ikeda H."/>
            <person name="Shin-ya K."/>
            <person name="Omura S."/>
        </authorList>
    </citation>
    <scope>NUCLEOTIDE SEQUENCE [LARGE SCALE GENOMIC DNA]</scope>
    <source>
        <strain evidence="3">ATCC 31267 / DSM 46492 / JCM 5070 / NBRC 14893 / NCIMB 12804 / NRRL 8165 / MA-4680</strain>
    </source>
</reference>
<evidence type="ECO:0000313" key="2">
    <source>
        <dbReference type="EMBL" id="BAC70930.1"/>
    </source>
</evidence>
<feature type="compositionally biased region" description="Low complexity" evidence="1">
    <location>
        <begin position="82"/>
        <end position="98"/>
    </location>
</feature>
<dbReference type="AlphaFoldDB" id="Q82ID9"/>
<dbReference type="Proteomes" id="UP000000428">
    <property type="component" value="Chromosome"/>
</dbReference>
<feature type="region of interest" description="Disordered" evidence="1">
    <location>
        <begin position="72"/>
        <end position="106"/>
    </location>
</feature>
<reference evidence="2 3" key="1">
    <citation type="journal article" date="2001" name="Proc. Natl. Acad. Sci. U.S.A.">
        <title>Genome sequence of an industrial microorganism Streptomyces avermitilis: deducing the ability of producing secondary metabolites.</title>
        <authorList>
            <person name="Omura S."/>
            <person name="Ikeda H."/>
            <person name="Ishikawa J."/>
            <person name="Hanamoto A."/>
            <person name="Takahashi C."/>
            <person name="Shinose M."/>
            <person name="Takahashi Y."/>
            <person name="Horikawa H."/>
            <person name="Nakazawa H."/>
            <person name="Osonoe T."/>
            <person name="Kikuchi H."/>
            <person name="Shiba T."/>
            <person name="Sakaki Y."/>
            <person name="Hattori M."/>
        </authorList>
    </citation>
    <scope>NUCLEOTIDE SEQUENCE [LARGE SCALE GENOMIC DNA]</scope>
    <source>
        <strain evidence="3">ATCC 31267 / DSM 46492 / JCM 5070 / NBRC 14893 / NCIMB 12804 / NRRL 8165 / MA-4680</strain>
    </source>
</reference>
<dbReference type="eggNOG" id="ENOG5032J43">
    <property type="taxonomic scope" value="Bacteria"/>
</dbReference>
<accession>Q82ID9</accession>
<reference evidence="2 3" key="2">
    <citation type="journal article" date="2003" name="Nat. Biotechnol.">
        <title>Complete genome sequence and comparative analysis of the industrial microorganism Streptomyces avermitilis.</title>
        <authorList>
            <person name="Ikeda H."/>
            <person name="Ishikawa J."/>
            <person name="Hanamoto A."/>
            <person name="Shinose M."/>
            <person name="Kikuchi H."/>
            <person name="Shiba T."/>
            <person name="Sakaki Y."/>
            <person name="Hattori M."/>
            <person name="Omura S."/>
        </authorList>
    </citation>
    <scope>NUCLEOTIDE SEQUENCE [LARGE SCALE GENOMIC DNA]</scope>
    <source>
        <strain evidence="3">ATCC 31267 / DSM 46492 / JCM 5070 / NBRC 14893 / NCIMB 12804 / NRRL 8165 / MA-4680</strain>
    </source>
</reference>
<organism evidence="2 3">
    <name type="scientific">Streptomyces avermitilis (strain ATCC 31267 / DSM 46492 / JCM 5070 / NBRC 14893 / NCIMB 12804 / NRRL 8165 / MA-4680)</name>
    <dbReference type="NCBI Taxonomy" id="227882"/>
    <lineage>
        <taxon>Bacteria</taxon>
        <taxon>Bacillati</taxon>
        <taxon>Actinomycetota</taxon>
        <taxon>Actinomycetes</taxon>
        <taxon>Kitasatosporales</taxon>
        <taxon>Streptomycetaceae</taxon>
        <taxon>Streptomyces</taxon>
    </lineage>
</organism>
<sequence>MGERDMVFNQSGWNVGKVYNIAGDLRLTDRSSPQEFAEALNELRSRIRALEDVPGADLAAMDAELAQAALAADTHAGEHATDAATDDAASGEDATGDGPSPGDDIVAGRLTRVANRLRALGTATAAASELGTSLDTMAQWVGHHL</sequence>
<protein>
    <submittedName>
        <fullName evidence="2">Uncharacterized protein</fullName>
    </submittedName>
</protein>
<gene>
    <name evidence="2" type="ORF">SAVERM_3219</name>
</gene>
<name>Q82ID9_STRAW</name>
<keyword evidence="3" id="KW-1185">Reference proteome</keyword>
<dbReference type="HOGENOM" id="CLU_149374_0_0_11"/>
<evidence type="ECO:0000256" key="1">
    <source>
        <dbReference type="SAM" id="MobiDB-lite"/>
    </source>
</evidence>
<evidence type="ECO:0000313" key="3">
    <source>
        <dbReference type="Proteomes" id="UP000000428"/>
    </source>
</evidence>
<dbReference type="KEGG" id="sma:SAVERM_3219"/>
<proteinExistence type="predicted"/>
<dbReference type="EMBL" id="BA000030">
    <property type="protein sequence ID" value="BAC70930.1"/>
    <property type="molecule type" value="Genomic_DNA"/>
</dbReference>